<dbReference type="AlphaFoldDB" id="A0AAJ1AGX0"/>
<dbReference type="SUPFAM" id="SSF88946">
    <property type="entry name" value="Sigma2 domain of RNA polymerase sigma factors"/>
    <property type="match status" value="1"/>
</dbReference>
<protein>
    <recommendedName>
        <fullName evidence="6">RNA polymerase sigma factor</fullName>
    </recommendedName>
</protein>
<keyword evidence="4 6" id="KW-0238">DNA-binding</keyword>
<dbReference type="InterPro" id="IPR013324">
    <property type="entry name" value="RNA_pol_sigma_r3/r4-like"/>
</dbReference>
<evidence type="ECO:0000313" key="9">
    <source>
        <dbReference type="EMBL" id="MBZ0159504.1"/>
    </source>
</evidence>
<sequence>MDRLSLSEDEKDRFAGSLLGHLDALYSFAWWLTHRREEIDDLVQETLLRAMRSAHQFQSGTNLKAWLFSILKHEWFRRAGLTRREVASDSFSDNEEAPGREWAIEIDVIRSALQKDLGEALRTLPEEYRSAVLLFDLYGFSLKETAKILAVPDGTVKSRLARGRQMLRGRLQAYDRVPDNDEL</sequence>
<dbReference type="PANTHER" id="PTHR43133">
    <property type="entry name" value="RNA POLYMERASE ECF-TYPE SIGMA FACTO"/>
    <property type="match status" value="1"/>
</dbReference>
<dbReference type="EMBL" id="JAIOIU010000060">
    <property type="protein sequence ID" value="MBZ0159504.1"/>
    <property type="molecule type" value="Genomic_DNA"/>
</dbReference>
<dbReference type="Gene3D" id="1.10.10.10">
    <property type="entry name" value="Winged helix-like DNA-binding domain superfamily/Winged helix DNA-binding domain"/>
    <property type="match status" value="1"/>
</dbReference>
<organism evidence="9 10">
    <name type="scientific">Candidatus Methylomirabilis tolerans</name>
    <dbReference type="NCBI Taxonomy" id="3123416"/>
    <lineage>
        <taxon>Bacteria</taxon>
        <taxon>Candidatus Methylomirabilota</taxon>
        <taxon>Candidatus Methylomirabilia</taxon>
        <taxon>Candidatus Methylomirabilales</taxon>
        <taxon>Candidatus Methylomirabilaceae</taxon>
        <taxon>Candidatus Methylomirabilis</taxon>
    </lineage>
</organism>
<dbReference type="Pfam" id="PF08281">
    <property type="entry name" value="Sigma70_r4_2"/>
    <property type="match status" value="1"/>
</dbReference>
<proteinExistence type="inferred from homology"/>
<dbReference type="InterPro" id="IPR007627">
    <property type="entry name" value="RNA_pol_sigma70_r2"/>
</dbReference>
<dbReference type="InterPro" id="IPR039425">
    <property type="entry name" value="RNA_pol_sigma-70-like"/>
</dbReference>
<dbReference type="PANTHER" id="PTHR43133:SF59">
    <property type="entry name" value="ECF RNA POLYMERASE SIGMA FACTOR SIGR"/>
    <property type="match status" value="1"/>
</dbReference>
<dbReference type="CDD" id="cd06171">
    <property type="entry name" value="Sigma70_r4"/>
    <property type="match status" value="1"/>
</dbReference>
<name>A0AAJ1AGX0_9BACT</name>
<evidence type="ECO:0000259" key="8">
    <source>
        <dbReference type="Pfam" id="PF08281"/>
    </source>
</evidence>
<accession>A0AAJ1AGX0</accession>
<dbReference type="InterPro" id="IPR036388">
    <property type="entry name" value="WH-like_DNA-bd_sf"/>
</dbReference>
<dbReference type="InterPro" id="IPR013325">
    <property type="entry name" value="RNA_pol_sigma_r2"/>
</dbReference>
<comment type="similarity">
    <text evidence="1 6">Belongs to the sigma-70 factor family. ECF subfamily.</text>
</comment>
<dbReference type="GO" id="GO:0006352">
    <property type="term" value="P:DNA-templated transcription initiation"/>
    <property type="evidence" value="ECO:0007669"/>
    <property type="project" value="InterPro"/>
</dbReference>
<feature type="domain" description="RNA polymerase sigma factor 70 region 4 type 2" evidence="8">
    <location>
        <begin position="116"/>
        <end position="167"/>
    </location>
</feature>
<gene>
    <name evidence="9" type="ORF">K8G79_05145</name>
</gene>
<dbReference type="InterPro" id="IPR013249">
    <property type="entry name" value="RNA_pol_sigma70_r4_t2"/>
</dbReference>
<keyword evidence="2 6" id="KW-0805">Transcription regulation</keyword>
<dbReference type="Gene3D" id="1.10.1740.10">
    <property type="match status" value="1"/>
</dbReference>
<evidence type="ECO:0000313" key="10">
    <source>
        <dbReference type="Proteomes" id="UP001197609"/>
    </source>
</evidence>
<dbReference type="NCBIfam" id="TIGR02937">
    <property type="entry name" value="sigma70-ECF"/>
    <property type="match status" value="1"/>
</dbReference>
<reference evidence="9 10" key="1">
    <citation type="journal article" date="2021" name="bioRxiv">
        <title>Unraveling nitrogen, sulfur and carbon metabolic pathways and microbial community transcriptional responses to substrate deprivation and toxicity stresses in a bioreactor mimicking anoxic brackish coastal sediment conditions.</title>
        <authorList>
            <person name="Martins P.D."/>
            <person name="Echeveste M.J."/>
            <person name="Arshad A."/>
            <person name="Kurth J."/>
            <person name="Ouboter H."/>
            <person name="Jetten M.S.M."/>
            <person name="Welte C.U."/>
        </authorList>
    </citation>
    <scope>NUCLEOTIDE SEQUENCE [LARGE SCALE GENOMIC DNA]</scope>
    <source>
        <strain evidence="9">MAG_38</strain>
    </source>
</reference>
<dbReference type="GO" id="GO:0016987">
    <property type="term" value="F:sigma factor activity"/>
    <property type="evidence" value="ECO:0007669"/>
    <property type="project" value="UniProtKB-KW"/>
</dbReference>
<evidence type="ECO:0000256" key="2">
    <source>
        <dbReference type="ARBA" id="ARBA00023015"/>
    </source>
</evidence>
<keyword evidence="5 6" id="KW-0804">Transcription</keyword>
<evidence type="ECO:0000256" key="5">
    <source>
        <dbReference type="ARBA" id="ARBA00023163"/>
    </source>
</evidence>
<dbReference type="InterPro" id="IPR014284">
    <property type="entry name" value="RNA_pol_sigma-70_dom"/>
</dbReference>
<dbReference type="PROSITE" id="PS01063">
    <property type="entry name" value="SIGMA70_ECF"/>
    <property type="match status" value="1"/>
</dbReference>
<comment type="caution">
    <text evidence="9">The sequence shown here is derived from an EMBL/GenBank/DDBJ whole genome shotgun (WGS) entry which is preliminary data.</text>
</comment>
<dbReference type="SUPFAM" id="SSF88659">
    <property type="entry name" value="Sigma3 and sigma4 domains of RNA polymerase sigma factors"/>
    <property type="match status" value="1"/>
</dbReference>
<dbReference type="InterPro" id="IPR000838">
    <property type="entry name" value="RNA_pol_sigma70_ECF_CS"/>
</dbReference>
<evidence type="ECO:0000259" key="7">
    <source>
        <dbReference type="Pfam" id="PF04542"/>
    </source>
</evidence>
<evidence type="ECO:0000256" key="6">
    <source>
        <dbReference type="RuleBase" id="RU000716"/>
    </source>
</evidence>
<keyword evidence="3 6" id="KW-0731">Sigma factor</keyword>
<feature type="domain" description="RNA polymerase sigma-70 region 2" evidence="7">
    <location>
        <begin position="21"/>
        <end position="78"/>
    </location>
</feature>
<evidence type="ECO:0000256" key="3">
    <source>
        <dbReference type="ARBA" id="ARBA00023082"/>
    </source>
</evidence>
<dbReference type="Proteomes" id="UP001197609">
    <property type="component" value="Unassembled WGS sequence"/>
</dbReference>
<dbReference type="GO" id="GO:0003677">
    <property type="term" value="F:DNA binding"/>
    <property type="evidence" value="ECO:0007669"/>
    <property type="project" value="UniProtKB-KW"/>
</dbReference>
<dbReference type="Pfam" id="PF04542">
    <property type="entry name" value="Sigma70_r2"/>
    <property type="match status" value="1"/>
</dbReference>
<evidence type="ECO:0000256" key="1">
    <source>
        <dbReference type="ARBA" id="ARBA00010641"/>
    </source>
</evidence>
<evidence type="ECO:0000256" key="4">
    <source>
        <dbReference type="ARBA" id="ARBA00023125"/>
    </source>
</evidence>